<evidence type="ECO:0000313" key="1">
    <source>
        <dbReference type="EMBL" id="TVP41523.1"/>
    </source>
</evidence>
<keyword evidence="2" id="KW-1185">Reference proteome</keyword>
<evidence type="ECO:0008006" key="3">
    <source>
        <dbReference type="Google" id="ProtNLM"/>
    </source>
</evidence>
<dbReference type="EMBL" id="VOAH01000003">
    <property type="protein sequence ID" value="TVP41523.1"/>
    <property type="molecule type" value="Genomic_DNA"/>
</dbReference>
<accession>A0A557SY58</accession>
<protein>
    <recommendedName>
        <fullName evidence="3">Methyltransferase domain-containing protein</fullName>
    </recommendedName>
</protein>
<dbReference type="Gene3D" id="3.40.50.150">
    <property type="entry name" value="Vaccinia Virus protein VP39"/>
    <property type="match status" value="1"/>
</dbReference>
<sequence length="50" mass="5921">MKEGEIYAIDLDQNMIENAKINLKDQENVIFVKSDLSPCRITRTSRRYLF</sequence>
<evidence type="ECO:0000313" key="2">
    <source>
        <dbReference type="Proteomes" id="UP000315289"/>
    </source>
</evidence>
<dbReference type="AlphaFoldDB" id="A0A557SY58"/>
<name>A0A557SY58_9ARCH</name>
<dbReference type="SUPFAM" id="SSF53335">
    <property type="entry name" value="S-adenosyl-L-methionine-dependent methyltransferases"/>
    <property type="match status" value="1"/>
</dbReference>
<proteinExistence type="predicted"/>
<dbReference type="InterPro" id="IPR029063">
    <property type="entry name" value="SAM-dependent_MTases_sf"/>
</dbReference>
<dbReference type="Proteomes" id="UP000315289">
    <property type="component" value="Unassembled WGS sequence"/>
</dbReference>
<reference evidence="1 2" key="1">
    <citation type="journal article" date="2019" name="Front. Microbiol.">
        <title>Ammonia Oxidation by the Arctic Terrestrial Thaumarchaeote Candidatus Nitrosocosmicus arcticus Is Stimulated by Increasing Temperatures.</title>
        <authorList>
            <person name="Alves R.J.E."/>
            <person name="Kerou M."/>
            <person name="Zappe A."/>
            <person name="Bittner R."/>
            <person name="Abby S.S."/>
            <person name="Schmidt H.A."/>
            <person name="Pfeifer K."/>
            <person name="Schleper C."/>
        </authorList>
    </citation>
    <scope>NUCLEOTIDE SEQUENCE [LARGE SCALE GENOMIC DNA]</scope>
    <source>
        <strain evidence="1 2">Kfb</strain>
    </source>
</reference>
<comment type="caution">
    <text evidence="1">The sequence shown here is derived from an EMBL/GenBank/DDBJ whole genome shotgun (WGS) entry which is preliminary data.</text>
</comment>
<organism evidence="1 2">
    <name type="scientific">Candidatus Nitrosocosmicus arcticus</name>
    <dbReference type="NCBI Taxonomy" id="2035267"/>
    <lineage>
        <taxon>Archaea</taxon>
        <taxon>Nitrososphaerota</taxon>
        <taxon>Nitrososphaeria</taxon>
        <taxon>Nitrososphaerales</taxon>
        <taxon>Nitrososphaeraceae</taxon>
        <taxon>Candidatus Nitrosocosmicus</taxon>
    </lineage>
</organism>
<gene>
    <name evidence="1" type="ORF">NARC_30238</name>
</gene>